<accession>C3XWJ4</accession>
<organism>
    <name type="scientific">Branchiostoma floridae</name>
    <name type="common">Florida lancelet</name>
    <name type="synonym">Amphioxus</name>
    <dbReference type="NCBI Taxonomy" id="7739"/>
    <lineage>
        <taxon>Eukaryota</taxon>
        <taxon>Metazoa</taxon>
        <taxon>Chordata</taxon>
        <taxon>Cephalochordata</taxon>
        <taxon>Leptocardii</taxon>
        <taxon>Amphioxiformes</taxon>
        <taxon>Branchiostomatidae</taxon>
        <taxon>Branchiostoma</taxon>
    </lineage>
</organism>
<dbReference type="EMBL" id="GG666471">
    <property type="protein sequence ID" value="EEN67728.1"/>
    <property type="molecule type" value="Genomic_DNA"/>
</dbReference>
<gene>
    <name evidence="1" type="ORF">BRAFLDRAFT_63591</name>
</gene>
<dbReference type="InParanoid" id="C3XWJ4"/>
<dbReference type="AlphaFoldDB" id="C3XWJ4"/>
<sequence>MAAGGTQAFTGTRVARTFHIIDFVHNKQLPNHRNQGTEFKVRFLKGASSTTTPTLMRREHFRTLSGNSHTTALNGSGRLPAKLGPAQERQELKQNQVCVCQGRRLGEFALVSGQDQVWVCLNLNRHIITTDGRIHCFWAAAVRSHLL</sequence>
<protein>
    <submittedName>
        <fullName evidence="1">Uncharacterized protein</fullName>
    </submittedName>
</protein>
<reference evidence="1" key="1">
    <citation type="journal article" date="2008" name="Nature">
        <title>The amphioxus genome and the evolution of the chordate karyotype.</title>
        <authorList>
            <consortium name="US DOE Joint Genome Institute (JGI-PGF)"/>
            <person name="Putnam N.H."/>
            <person name="Butts T."/>
            <person name="Ferrier D.E.K."/>
            <person name="Furlong R.F."/>
            <person name="Hellsten U."/>
            <person name="Kawashima T."/>
            <person name="Robinson-Rechavi M."/>
            <person name="Shoguchi E."/>
            <person name="Terry A."/>
            <person name="Yu J.-K."/>
            <person name="Benito-Gutierrez E.L."/>
            <person name="Dubchak I."/>
            <person name="Garcia-Fernandez J."/>
            <person name="Gibson-Brown J.J."/>
            <person name="Grigoriev I.V."/>
            <person name="Horton A.C."/>
            <person name="de Jong P.J."/>
            <person name="Jurka J."/>
            <person name="Kapitonov V.V."/>
            <person name="Kohara Y."/>
            <person name="Kuroki Y."/>
            <person name="Lindquist E."/>
            <person name="Lucas S."/>
            <person name="Osoegawa K."/>
            <person name="Pennacchio L.A."/>
            <person name="Salamov A.A."/>
            <person name="Satou Y."/>
            <person name="Sauka-Spengler T."/>
            <person name="Schmutz J."/>
            <person name="Shin-I T."/>
            <person name="Toyoda A."/>
            <person name="Bronner-Fraser M."/>
            <person name="Fujiyama A."/>
            <person name="Holland L.Z."/>
            <person name="Holland P.W.H."/>
            <person name="Satoh N."/>
            <person name="Rokhsar D.S."/>
        </authorList>
    </citation>
    <scope>NUCLEOTIDE SEQUENCE [LARGE SCALE GENOMIC DNA]</scope>
    <source>
        <strain evidence="1">S238N-H82</strain>
        <tissue evidence="1">Testes</tissue>
    </source>
</reference>
<evidence type="ECO:0000313" key="1">
    <source>
        <dbReference type="EMBL" id="EEN67728.1"/>
    </source>
</evidence>
<proteinExistence type="predicted"/>
<name>C3XWJ4_BRAFL</name>